<dbReference type="PATRIC" id="fig|28084.5.peg.352"/>
<comment type="similarity">
    <text evidence="6">Belongs to the glycosyl hydrolase 74 family.</text>
</comment>
<keyword evidence="5" id="KW-0624">Polysaccharide degradation</keyword>
<dbReference type="InterPro" id="IPR015943">
    <property type="entry name" value="WD40/YVTN_repeat-like_dom_sf"/>
</dbReference>
<evidence type="ECO:0000256" key="5">
    <source>
        <dbReference type="ARBA" id="ARBA00023326"/>
    </source>
</evidence>
<dbReference type="EMBL" id="LNXW01000008">
    <property type="protein sequence ID" value="KTC82647.1"/>
    <property type="molecule type" value="Genomic_DNA"/>
</dbReference>
<evidence type="ECO:0000256" key="6">
    <source>
        <dbReference type="ARBA" id="ARBA00037986"/>
    </source>
</evidence>
<evidence type="ECO:0000256" key="3">
    <source>
        <dbReference type="ARBA" id="ARBA00023277"/>
    </source>
</evidence>
<keyword evidence="3" id="KW-0119">Carbohydrate metabolism</keyword>
<evidence type="ECO:0000259" key="8">
    <source>
        <dbReference type="Pfam" id="PF25852"/>
    </source>
</evidence>
<evidence type="ECO:0000313" key="9">
    <source>
        <dbReference type="EMBL" id="KTC82647.1"/>
    </source>
</evidence>
<sequence>MQRFKMTLPQLFIAVIAFLFFTLSHAVKPVWTFTPDPNYPPTVSVTSIGSATIKYTITNQSRRTHTLSMKSITGITQVTSAGNCPNPFILQGHQSCTLNLFVNGSTLQNNIKEGPVVCEQGRVLECYQPALANILNITLIPVTTYMITPSAGANGTINPNTPQTVIAGSSLTFTATPNTGYQVDEWIVDGGRAQKGGTTFTFANIDDNHTVEVTFTRVGTIYSGTAKGFVYFSTDNGLTWTATSVPSPGNAVNSVFATPSALYVGSADGKVYYSTNNGTSWTATNAPGTSSVNSVFVTTASTIYTGTQEGKVYYSSNNGVTWTATTTNPGTGPINSIFLTPSSIYVGSNDGNVYYSTNNGTNWNQIRGPESSVPVPVQNVFAVNGQLYVNTRQTSTNSTLPPGTINFEYAYFANSLTDPNPTWTLLSQITYTLFVNSDASLIHAGTQNGHVFSLTTGDDLGFITSSPITSLFFFG</sequence>
<keyword evidence="4" id="KW-0326">Glycosidase</keyword>
<dbReference type="Proteomes" id="UP000054921">
    <property type="component" value="Unassembled WGS sequence"/>
</dbReference>
<proteinExistence type="inferred from homology"/>
<dbReference type="OrthoDB" id="5642345at2"/>
<dbReference type="SUPFAM" id="SSF110296">
    <property type="entry name" value="Oligoxyloglucan reducing end-specific cellobiohydrolase"/>
    <property type="match status" value="1"/>
</dbReference>
<dbReference type="InterPro" id="IPR052025">
    <property type="entry name" value="Xyloglucanase_GH74"/>
</dbReference>
<dbReference type="GO" id="GO:0010411">
    <property type="term" value="P:xyloglucan metabolic process"/>
    <property type="evidence" value="ECO:0007669"/>
    <property type="project" value="TreeGrafter"/>
</dbReference>
<gene>
    <name evidence="9" type="ORF">Lche_0327</name>
    <name evidence="10" type="ORF">NCTC11976_01231</name>
</gene>
<evidence type="ECO:0000313" key="10">
    <source>
        <dbReference type="EMBL" id="VEB35192.1"/>
    </source>
</evidence>
<name>A0A0W0SGV4_9GAMM</name>
<dbReference type="STRING" id="28084.Lche_0327"/>
<dbReference type="InterPro" id="IPR058667">
    <property type="entry name" value="DUF6242_C"/>
</dbReference>
<keyword evidence="1" id="KW-0732">Signal</keyword>
<dbReference type="Gene3D" id="2.130.10.10">
    <property type="entry name" value="YVTN repeat-like/Quinoprotein amine dehydrogenase"/>
    <property type="match status" value="2"/>
</dbReference>
<dbReference type="Proteomes" id="UP000277577">
    <property type="component" value="Chromosome"/>
</dbReference>
<dbReference type="EMBL" id="LR134173">
    <property type="protein sequence ID" value="VEB35192.1"/>
    <property type="molecule type" value="Genomic_DNA"/>
</dbReference>
<dbReference type="PANTHER" id="PTHR43739:SF2">
    <property type="entry name" value="OLIGOXYLOGLUCAN-REDUCING END-SPECIFIC XYLOGLUCANASE-RELATED"/>
    <property type="match status" value="1"/>
</dbReference>
<organism evidence="9 11">
    <name type="scientific">Legionella cherrii</name>
    <dbReference type="NCBI Taxonomy" id="28084"/>
    <lineage>
        <taxon>Bacteria</taxon>
        <taxon>Pseudomonadati</taxon>
        <taxon>Pseudomonadota</taxon>
        <taxon>Gammaproteobacteria</taxon>
        <taxon>Legionellales</taxon>
        <taxon>Legionellaceae</taxon>
        <taxon>Legionella</taxon>
    </lineage>
</organism>
<reference evidence="10 12" key="2">
    <citation type="submission" date="2018-12" db="EMBL/GenBank/DDBJ databases">
        <authorList>
            <consortium name="Pathogen Informatics"/>
        </authorList>
    </citation>
    <scope>NUCLEOTIDE SEQUENCE [LARGE SCALE GENOMIC DNA]</scope>
    <source>
        <strain evidence="10 12">NCTC11976</strain>
    </source>
</reference>
<evidence type="ECO:0000256" key="1">
    <source>
        <dbReference type="ARBA" id="ARBA00022729"/>
    </source>
</evidence>
<keyword evidence="12" id="KW-1185">Reference proteome</keyword>
<dbReference type="GO" id="GO:0016798">
    <property type="term" value="F:hydrolase activity, acting on glycosyl bonds"/>
    <property type="evidence" value="ECO:0007669"/>
    <property type="project" value="UniProtKB-KW"/>
</dbReference>
<evidence type="ECO:0000256" key="2">
    <source>
        <dbReference type="ARBA" id="ARBA00022801"/>
    </source>
</evidence>
<accession>A0A0W0SGV4</accession>
<dbReference type="Pfam" id="PF25852">
    <property type="entry name" value="DUF6242_C"/>
    <property type="match status" value="1"/>
</dbReference>
<protein>
    <submittedName>
        <fullName evidence="9">NHL repeat protein</fullName>
    </submittedName>
</protein>
<reference evidence="9 11" key="1">
    <citation type="submission" date="2015-11" db="EMBL/GenBank/DDBJ databases">
        <title>Genomic analysis of 38 Legionella species identifies large and diverse effector repertoires.</title>
        <authorList>
            <person name="Burstein D."/>
            <person name="Amaro F."/>
            <person name="Zusman T."/>
            <person name="Lifshitz Z."/>
            <person name="Cohen O."/>
            <person name="Gilbert J.A."/>
            <person name="Pupko T."/>
            <person name="Shuman H.A."/>
            <person name="Segal G."/>
        </authorList>
    </citation>
    <scope>NUCLEOTIDE SEQUENCE [LARGE SCALE GENOMIC DNA]</scope>
    <source>
        <strain evidence="9 11">ORW</strain>
    </source>
</reference>
<dbReference type="Pfam" id="PF18998">
    <property type="entry name" value="Flg_new_2"/>
    <property type="match status" value="1"/>
</dbReference>
<evidence type="ECO:0000313" key="12">
    <source>
        <dbReference type="Proteomes" id="UP000277577"/>
    </source>
</evidence>
<feature type="domain" description="DUF6242" evidence="8">
    <location>
        <begin position="222"/>
        <end position="338"/>
    </location>
</feature>
<dbReference type="InterPro" id="IPR044060">
    <property type="entry name" value="Bacterial_rp_domain"/>
</dbReference>
<dbReference type="AlphaFoldDB" id="A0A0W0SGV4"/>
<evidence type="ECO:0000259" key="7">
    <source>
        <dbReference type="Pfam" id="PF18998"/>
    </source>
</evidence>
<dbReference type="GO" id="GO:0000272">
    <property type="term" value="P:polysaccharide catabolic process"/>
    <property type="evidence" value="ECO:0007669"/>
    <property type="project" value="UniProtKB-KW"/>
</dbReference>
<dbReference type="CDD" id="cd15482">
    <property type="entry name" value="Sialidase_non-viral"/>
    <property type="match status" value="1"/>
</dbReference>
<dbReference type="RefSeq" id="WP_028381273.1">
    <property type="nucleotide sequence ID" value="NZ_CAAAIT010000004.1"/>
</dbReference>
<evidence type="ECO:0000313" key="11">
    <source>
        <dbReference type="Proteomes" id="UP000054921"/>
    </source>
</evidence>
<evidence type="ECO:0000256" key="4">
    <source>
        <dbReference type="ARBA" id="ARBA00023295"/>
    </source>
</evidence>
<dbReference type="PANTHER" id="PTHR43739">
    <property type="entry name" value="XYLOGLUCANASE (EUROFUNG)"/>
    <property type="match status" value="1"/>
</dbReference>
<feature type="domain" description="Bacterial repeat" evidence="7">
    <location>
        <begin position="145"/>
        <end position="218"/>
    </location>
</feature>
<keyword evidence="2" id="KW-0378">Hydrolase</keyword>